<dbReference type="InterPro" id="IPR048020">
    <property type="entry name" value="Transpos_IS3"/>
</dbReference>
<dbReference type="Gene3D" id="3.30.420.10">
    <property type="entry name" value="Ribonuclease H-like superfamily/Ribonuclease H"/>
    <property type="match status" value="1"/>
</dbReference>
<reference evidence="3" key="1">
    <citation type="submission" date="2014-11" db="EMBL/GenBank/DDBJ databases">
        <title>Genome sequencing of Roseivirga sp. D-25.</title>
        <authorList>
            <person name="Selvaratnam C."/>
            <person name="Thevarajoo S."/>
            <person name="Goh K.M."/>
            <person name="Eee R."/>
            <person name="Chan K.-G."/>
            <person name="Chong C.S."/>
        </authorList>
    </citation>
    <scope>NUCLEOTIDE SEQUENCE [LARGE SCALE GENOMIC DNA]</scope>
    <source>
        <strain evidence="3">D-25</strain>
    </source>
</reference>
<feature type="domain" description="Integrase catalytic" evidence="1">
    <location>
        <begin position="111"/>
        <end position="279"/>
    </location>
</feature>
<dbReference type="InterPro" id="IPR036397">
    <property type="entry name" value="RNaseH_sf"/>
</dbReference>
<organism evidence="2 3">
    <name type="scientific">Roseivirga seohaensis subsp. aquiponti</name>
    <dbReference type="NCBI Taxonomy" id="1566026"/>
    <lineage>
        <taxon>Bacteria</taxon>
        <taxon>Pseudomonadati</taxon>
        <taxon>Bacteroidota</taxon>
        <taxon>Cytophagia</taxon>
        <taxon>Cytophagales</taxon>
        <taxon>Roseivirgaceae</taxon>
        <taxon>Roseivirga</taxon>
    </lineage>
</organism>
<evidence type="ECO:0000259" key="1">
    <source>
        <dbReference type="PROSITE" id="PS50994"/>
    </source>
</evidence>
<dbReference type="PROSITE" id="PS50994">
    <property type="entry name" value="INTEGRASE"/>
    <property type="match status" value="1"/>
</dbReference>
<dbReference type="NCBIfam" id="NF033516">
    <property type="entry name" value="transpos_IS3"/>
    <property type="match status" value="1"/>
</dbReference>
<dbReference type="RefSeq" id="WP_053225168.1">
    <property type="nucleotide sequence ID" value="NZ_JSVA01000042.1"/>
</dbReference>
<sequence>MNVSEACQLLGYSKQAYYKKIKIAENRALKEYLTIELIREKRKIWKQGSGRNLLTCLRPELNAHGIKIGRDKFFDLLGRHNLLIKYKSKRAITTNSYHFYKRYPNLIKNIIPDKPNQIWVSDITYVWTRQEEKFLYLFLITDMYSRKIVGYCISKSLKAKGAVKALKKALIQMEQTGFESLTHHSDRGIQYCCHQYTGILKANSISISMTESSDPLENAIAERVNRTIKQEFSNNYRSGYASIREARMKIKQNIEFYNQIRPHRSIEMLTPNEAHKTQGHLERKWKNYKSFKSLN</sequence>
<dbReference type="PATRIC" id="fig|1566026.4.peg.2646"/>
<evidence type="ECO:0000313" key="3">
    <source>
        <dbReference type="Proteomes" id="UP000036908"/>
    </source>
</evidence>
<dbReference type="InterPro" id="IPR012337">
    <property type="entry name" value="RNaseH-like_sf"/>
</dbReference>
<dbReference type="OrthoDB" id="936265at2"/>
<dbReference type="GO" id="GO:0003676">
    <property type="term" value="F:nucleic acid binding"/>
    <property type="evidence" value="ECO:0007669"/>
    <property type="project" value="InterPro"/>
</dbReference>
<dbReference type="Pfam" id="PF00665">
    <property type="entry name" value="rve"/>
    <property type="match status" value="1"/>
</dbReference>
<comment type="caution">
    <text evidence="2">The sequence shown here is derived from an EMBL/GenBank/DDBJ whole genome shotgun (WGS) entry which is preliminary data.</text>
</comment>
<name>A0A0L8AG09_9BACT</name>
<keyword evidence="3" id="KW-1185">Reference proteome</keyword>
<dbReference type="PANTHER" id="PTHR46889">
    <property type="entry name" value="TRANSPOSASE INSF FOR INSERTION SEQUENCE IS3B-RELATED"/>
    <property type="match status" value="1"/>
</dbReference>
<dbReference type="EMBL" id="JSVA01000042">
    <property type="protein sequence ID" value="KOF01334.1"/>
    <property type="molecule type" value="Genomic_DNA"/>
</dbReference>
<accession>A0A0L8AG09</accession>
<proteinExistence type="predicted"/>
<dbReference type="InterPro" id="IPR050900">
    <property type="entry name" value="Transposase_IS3/IS150/IS904"/>
</dbReference>
<dbReference type="GO" id="GO:0015074">
    <property type="term" value="P:DNA integration"/>
    <property type="evidence" value="ECO:0007669"/>
    <property type="project" value="InterPro"/>
</dbReference>
<dbReference type="AlphaFoldDB" id="A0A0L8AG09"/>
<dbReference type="PANTHER" id="PTHR46889:SF5">
    <property type="entry name" value="INTEGRASE PROTEIN"/>
    <property type="match status" value="1"/>
</dbReference>
<protein>
    <recommendedName>
        <fullName evidence="1">Integrase catalytic domain-containing protein</fullName>
    </recommendedName>
</protein>
<evidence type="ECO:0000313" key="2">
    <source>
        <dbReference type="EMBL" id="KOF01334.1"/>
    </source>
</evidence>
<dbReference type="SUPFAM" id="SSF53098">
    <property type="entry name" value="Ribonuclease H-like"/>
    <property type="match status" value="1"/>
</dbReference>
<gene>
    <name evidence="2" type="ORF">OB69_18155</name>
</gene>
<dbReference type="Proteomes" id="UP000036908">
    <property type="component" value="Unassembled WGS sequence"/>
</dbReference>
<dbReference type="InterPro" id="IPR001584">
    <property type="entry name" value="Integrase_cat-core"/>
</dbReference>